<protein>
    <recommendedName>
        <fullName evidence="5">Flagellar hook-associated protein 2</fullName>
        <shortName evidence="5">HAP2</shortName>
    </recommendedName>
    <alternativeName>
        <fullName evidence="5">Flagellar cap protein</fullName>
    </alternativeName>
</protein>
<comment type="subunit">
    <text evidence="2 5">Homopentamer.</text>
</comment>
<dbReference type="EMBL" id="AEGR01000092">
    <property type="protein sequence ID" value="EGI75816.1"/>
    <property type="molecule type" value="Genomic_DNA"/>
</dbReference>
<keyword evidence="8" id="KW-0966">Cell projection</keyword>
<comment type="function">
    <text evidence="5">Required for morphogenesis and for the elongation of the flagellar filament by facilitating polymerization of the flagellin monomers at the tip of growing filament. Forms a capping structure, which prevents flagellin subunits (transported through the central channel of the flagellum) from leaking out without polymerization at the distal end.</text>
</comment>
<evidence type="ECO:0000256" key="2">
    <source>
        <dbReference type="ARBA" id="ARBA00011255"/>
    </source>
</evidence>
<dbReference type="InterPro" id="IPR040026">
    <property type="entry name" value="FliD"/>
</dbReference>
<dbReference type="Pfam" id="PF07196">
    <property type="entry name" value="Flagellin_IN"/>
    <property type="match status" value="1"/>
</dbReference>
<proteinExistence type="inferred from homology"/>
<dbReference type="InterPro" id="IPR010810">
    <property type="entry name" value="Flagellin_hook_IN_motif"/>
</dbReference>
<dbReference type="PANTHER" id="PTHR30288:SF0">
    <property type="entry name" value="FLAGELLAR HOOK-ASSOCIATED PROTEIN 2"/>
    <property type="match status" value="1"/>
</dbReference>
<evidence type="ECO:0000256" key="3">
    <source>
        <dbReference type="ARBA" id="ARBA00023054"/>
    </source>
</evidence>
<dbReference type="PANTHER" id="PTHR30288">
    <property type="entry name" value="FLAGELLAR CAP/ASSEMBLY PROTEIN FLID"/>
    <property type="match status" value="1"/>
</dbReference>
<dbReference type="GO" id="GO:0007155">
    <property type="term" value="P:cell adhesion"/>
    <property type="evidence" value="ECO:0007669"/>
    <property type="project" value="InterPro"/>
</dbReference>
<keyword evidence="9" id="KW-1185">Reference proteome</keyword>
<dbReference type="GO" id="GO:0071973">
    <property type="term" value="P:bacterial-type flagellum-dependent cell motility"/>
    <property type="evidence" value="ECO:0007669"/>
    <property type="project" value="TreeGrafter"/>
</dbReference>
<keyword evidence="4 5" id="KW-0975">Bacterial flagellum</keyword>
<keyword evidence="5" id="KW-0964">Secreted</keyword>
<dbReference type="Pfam" id="PF07195">
    <property type="entry name" value="FliD_C"/>
    <property type="match status" value="1"/>
</dbReference>
<evidence type="ECO:0000313" key="9">
    <source>
        <dbReference type="Proteomes" id="UP000016368"/>
    </source>
</evidence>
<name>F3KWK3_9BURK</name>
<evidence type="ECO:0000256" key="1">
    <source>
        <dbReference type="ARBA" id="ARBA00009764"/>
    </source>
</evidence>
<gene>
    <name evidence="8" type="ORF">HGR_14209</name>
</gene>
<dbReference type="GO" id="GO:0009421">
    <property type="term" value="C:bacterial-type flagellum filament cap"/>
    <property type="evidence" value="ECO:0007669"/>
    <property type="project" value="InterPro"/>
</dbReference>
<evidence type="ECO:0000259" key="6">
    <source>
        <dbReference type="Pfam" id="PF02465"/>
    </source>
</evidence>
<reference evidence="8 9" key="1">
    <citation type="journal article" date="2011" name="EMBO J.">
        <title>Structural diversity of bacterial flagellar motors.</title>
        <authorList>
            <person name="Chen S."/>
            <person name="Beeby M."/>
            <person name="Murphy G.E."/>
            <person name="Leadbetter J.R."/>
            <person name="Hendrixson D.R."/>
            <person name="Briegel A."/>
            <person name="Li Z."/>
            <person name="Shi J."/>
            <person name="Tocheva E.I."/>
            <person name="Muller A."/>
            <person name="Dobro M.J."/>
            <person name="Jensen G.J."/>
        </authorList>
    </citation>
    <scope>NUCLEOTIDE SEQUENCE [LARGE SCALE GENOMIC DNA]</scope>
    <source>
        <strain evidence="8 9">ATCC 19624</strain>
    </source>
</reference>
<accession>F3KWK3</accession>
<keyword evidence="3" id="KW-0175">Coiled coil</keyword>
<evidence type="ECO:0000259" key="7">
    <source>
        <dbReference type="Pfam" id="PF07195"/>
    </source>
</evidence>
<dbReference type="STRING" id="887062.HGR_14209"/>
<dbReference type="Pfam" id="PF02465">
    <property type="entry name" value="FliD_N"/>
    <property type="match status" value="1"/>
</dbReference>
<keyword evidence="8" id="KW-0969">Cilium</keyword>
<evidence type="ECO:0000313" key="8">
    <source>
        <dbReference type="EMBL" id="EGI75816.1"/>
    </source>
</evidence>
<dbReference type="InterPro" id="IPR003481">
    <property type="entry name" value="FliD_N"/>
</dbReference>
<evidence type="ECO:0000256" key="5">
    <source>
        <dbReference type="RuleBase" id="RU362066"/>
    </source>
</evidence>
<sequence>MSSVGIGTNGLDVQSIVSQLVALEKKPLETLKLKAATTQAKITTMGQIKSLVDTLNTAVSKLTSVTGWNSVATSSSASDYVTATAIGGTQSTSFAVEVQQLATARATASQSLTAGSFVGEGTLTFTVNGQSVDVAVSATDTLSDVASAINGSAAGVTATIMKDASGERLLLSSKETGAAKAFSLTVNDIDGDNADNNGLSRLLNGATQTQAAQDAQATINGIAVTSGTNTFENVVSGVTLTVKKVTTSAATVSVTKDVSAMKSNIEAFVKAYNDVNGVLNEATKYDQGTQVGGLFQGDSTIIALQSALRTALQTVNTSGGPGAAYTTLSSVGITVAAPVIGSTSVTGGGTLEIDSTKLTAALANPDAMKALFSSTDAGSAQGIAVKIKSVTSALLANSGFFQRKDDALERELDSNEEQQTAVNDKASRVEEQLNRKYSALDLQMTQLNSLSTYLTQQIAQWNKSSS</sequence>
<evidence type="ECO:0000256" key="4">
    <source>
        <dbReference type="ARBA" id="ARBA00023143"/>
    </source>
</evidence>
<comment type="caution">
    <text evidence="8">The sequence shown here is derived from an EMBL/GenBank/DDBJ whole genome shotgun (WGS) entry which is preliminary data.</text>
</comment>
<dbReference type="Proteomes" id="UP000016368">
    <property type="component" value="Unassembled WGS sequence"/>
</dbReference>
<dbReference type="GO" id="GO:0009424">
    <property type="term" value="C:bacterial-type flagellum hook"/>
    <property type="evidence" value="ECO:0007669"/>
    <property type="project" value="UniProtKB-UniRule"/>
</dbReference>
<dbReference type="AlphaFoldDB" id="F3KWK3"/>
<comment type="subcellular location">
    <subcellularLocation>
        <location evidence="5">Secreted</location>
    </subcellularLocation>
    <subcellularLocation>
        <location evidence="5">Bacterial flagellum</location>
    </subcellularLocation>
</comment>
<dbReference type="GO" id="GO:0005576">
    <property type="term" value="C:extracellular region"/>
    <property type="evidence" value="ECO:0007669"/>
    <property type="project" value="UniProtKB-SubCell"/>
</dbReference>
<organism evidence="8 9">
    <name type="scientific">Hylemonella gracilis ATCC 19624</name>
    <dbReference type="NCBI Taxonomy" id="887062"/>
    <lineage>
        <taxon>Bacteria</taxon>
        <taxon>Pseudomonadati</taxon>
        <taxon>Pseudomonadota</taxon>
        <taxon>Betaproteobacteria</taxon>
        <taxon>Burkholderiales</taxon>
        <taxon>Comamonadaceae</taxon>
        <taxon>Hylemonella</taxon>
    </lineage>
</organism>
<feature type="domain" description="Flagellar hook-associated protein 2 N-terminal" evidence="6">
    <location>
        <begin position="10"/>
        <end position="104"/>
    </location>
</feature>
<dbReference type="InterPro" id="IPR010809">
    <property type="entry name" value="FliD_C"/>
</dbReference>
<feature type="domain" description="Flagellar hook-associated protein 2 C-terminal" evidence="7">
    <location>
        <begin position="212"/>
        <end position="449"/>
    </location>
</feature>
<keyword evidence="8" id="KW-0282">Flagellum</keyword>
<comment type="similarity">
    <text evidence="1 5">Belongs to the FliD family.</text>
</comment>
<dbReference type="eggNOG" id="COG1345">
    <property type="taxonomic scope" value="Bacteria"/>
</dbReference>